<evidence type="ECO:0000313" key="2">
    <source>
        <dbReference type="Proteomes" id="UP000178726"/>
    </source>
</evidence>
<reference evidence="1 2" key="1">
    <citation type="journal article" date="2016" name="Nat. Commun.">
        <title>Thousands of microbial genomes shed light on interconnected biogeochemical processes in an aquifer system.</title>
        <authorList>
            <person name="Anantharaman K."/>
            <person name="Brown C.T."/>
            <person name="Hug L.A."/>
            <person name="Sharon I."/>
            <person name="Castelle C.J."/>
            <person name="Probst A.J."/>
            <person name="Thomas B.C."/>
            <person name="Singh A."/>
            <person name="Wilkins M.J."/>
            <person name="Karaoz U."/>
            <person name="Brodie E.L."/>
            <person name="Williams K.H."/>
            <person name="Hubbard S.S."/>
            <person name="Banfield J.F."/>
        </authorList>
    </citation>
    <scope>NUCLEOTIDE SEQUENCE [LARGE SCALE GENOMIC DNA]</scope>
</reference>
<dbReference type="EMBL" id="MFQK01000035">
    <property type="protein sequence ID" value="OGH80701.1"/>
    <property type="molecule type" value="Genomic_DNA"/>
</dbReference>
<evidence type="ECO:0000313" key="1">
    <source>
        <dbReference type="EMBL" id="OGH80701.1"/>
    </source>
</evidence>
<dbReference type="AlphaFoldDB" id="A0A1F6NA05"/>
<proteinExistence type="predicted"/>
<name>A0A1F6NA05_9BACT</name>
<protein>
    <submittedName>
        <fullName evidence="1">Uncharacterized protein</fullName>
    </submittedName>
</protein>
<organism evidence="1 2">
    <name type="scientific">Candidatus Magasanikbacteria bacterium RIFCSPLOWO2_02_FULL_44_11</name>
    <dbReference type="NCBI Taxonomy" id="1798689"/>
    <lineage>
        <taxon>Bacteria</taxon>
        <taxon>Candidatus Magasanikiibacteriota</taxon>
    </lineage>
</organism>
<comment type="caution">
    <text evidence="1">The sequence shown here is derived from an EMBL/GenBank/DDBJ whole genome shotgun (WGS) entry which is preliminary data.</text>
</comment>
<accession>A0A1F6NA05</accession>
<gene>
    <name evidence="1" type="ORF">A3I29_01170</name>
</gene>
<dbReference type="Proteomes" id="UP000178726">
    <property type="component" value="Unassembled WGS sequence"/>
</dbReference>
<sequence length="74" mass="8372">MGNPEQGGFVPEQEKDLAKIAKERWDVDINDDDAVYDKIINMQGKMPDVADLSNLWQGMKVQNKGNERQPGARQ</sequence>